<reference evidence="1" key="2">
    <citation type="submission" date="2020-09" db="EMBL/GenBank/DDBJ databases">
        <authorList>
            <person name="Sun Q."/>
            <person name="Ohkuma M."/>
        </authorList>
    </citation>
    <scope>NUCLEOTIDE SEQUENCE</scope>
    <source>
        <strain evidence="1">JCM 3035</strain>
    </source>
</reference>
<dbReference type="AlphaFoldDB" id="A0A917R431"/>
<organism evidence="1 2">
    <name type="scientific">Streptomyces flaveus</name>
    <dbReference type="NCBI Taxonomy" id="66370"/>
    <lineage>
        <taxon>Bacteria</taxon>
        <taxon>Bacillati</taxon>
        <taxon>Actinomycetota</taxon>
        <taxon>Actinomycetes</taxon>
        <taxon>Kitasatosporales</taxon>
        <taxon>Streptomycetaceae</taxon>
        <taxon>Streptomyces</taxon>
        <taxon>Streptomyces aurantiacus group</taxon>
    </lineage>
</organism>
<comment type="caution">
    <text evidence="1">The sequence shown here is derived from an EMBL/GenBank/DDBJ whole genome shotgun (WGS) entry which is preliminary data.</text>
</comment>
<proteinExistence type="predicted"/>
<dbReference type="Proteomes" id="UP000637788">
    <property type="component" value="Unassembled WGS sequence"/>
</dbReference>
<name>A0A917R431_9ACTN</name>
<gene>
    <name evidence="1" type="ORF">GCM10010094_58170</name>
</gene>
<sequence>MRVGQVSRGVTFPLYAYEDRASRQLGDANPTEQCREALVSLLYASEPVQFNSAAPSCDCLAYAYGNAAGHPDRERRYPSDMSDAEWAAIRPLLPVPAWLQGRGGQPAEFTYPARARTSGSTWSAPA</sequence>
<protein>
    <submittedName>
        <fullName evidence="1">Uncharacterized protein</fullName>
    </submittedName>
</protein>
<dbReference type="EMBL" id="BMPQ01000017">
    <property type="protein sequence ID" value="GGK89527.1"/>
    <property type="molecule type" value="Genomic_DNA"/>
</dbReference>
<accession>A0A917R431</accession>
<evidence type="ECO:0000313" key="1">
    <source>
        <dbReference type="EMBL" id="GGK89527.1"/>
    </source>
</evidence>
<keyword evidence="2" id="KW-1185">Reference proteome</keyword>
<evidence type="ECO:0000313" key="2">
    <source>
        <dbReference type="Proteomes" id="UP000637788"/>
    </source>
</evidence>
<reference evidence="1" key="1">
    <citation type="journal article" date="2014" name="Int. J. Syst. Evol. Microbiol.">
        <title>Complete genome sequence of Corynebacterium casei LMG S-19264T (=DSM 44701T), isolated from a smear-ripened cheese.</title>
        <authorList>
            <consortium name="US DOE Joint Genome Institute (JGI-PGF)"/>
            <person name="Walter F."/>
            <person name="Albersmeier A."/>
            <person name="Kalinowski J."/>
            <person name="Ruckert C."/>
        </authorList>
    </citation>
    <scope>NUCLEOTIDE SEQUENCE</scope>
    <source>
        <strain evidence="1">JCM 3035</strain>
    </source>
</reference>